<dbReference type="AlphaFoldDB" id="A0A4R8DRL7"/>
<protein>
    <submittedName>
        <fullName evidence="2">Uncharacterized protein</fullName>
    </submittedName>
</protein>
<feature type="transmembrane region" description="Helical" evidence="1">
    <location>
        <begin position="121"/>
        <end position="141"/>
    </location>
</feature>
<evidence type="ECO:0000313" key="2">
    <source>
        <dbReference type="EMBL" id="TDX00619.1"/>
    </source>
</evidence>
<dbReference type="Proteomes" id="UP000294498">
    <property type="component" value="Unassembled WGS sequence"/>
</dbReference>
<gene>
    <name evidence="2" type="ORF">EDB95_1644</name>
</gene>
<proteinExistence type="predicted"/>
<keyword evidence="1" id="KW-1133">Transmembrane helix</keyword>
<keyword evidence="1" id="KW-0472">Membrane</keyword>
<sequence>MNFDDLKDAWAKEPAEGGSPSLPTEKTTSAVSRIRKNMRNEFIATAFGFALTLVIVLMSGFNHLTFLVVCTASFLFVQTGYYFTRFFLFYRRMERYDLGLKKSIRKIVYELELNMEVYKTYSFCVTPTATLLWIAVMGASSWGKFMRDFICEDTPGSAQKIFWIMVTFLIAQAMVAFVLHLQVRTKYGRHVAELKRVLDDLED</sequence>
<name>A0A4R8DRL7_9BACT</name>
<organism evidence="2 3">
    <name type="scientific">Dinghuibacter silviterrae</name>
    <dbReference type="NCBI Taxonomy" id="1539049"/>
    <lineage>
        <taxon>Bacteria</taxon>
        <taxon>Pseudomonadati</taxon>
        <taxon>Bacteroidota</taxon>
        <taxon>Chitinophagia</taxon>
        <taxon>Chitinophagales</taxon>
        <taxon>Chitinophagaceae</taxon>
        <taxon>Dinghuibacter</taxon>
    </lineage>
</organism>
<comment type="caution">
    <text evidence="2">The sequence shown here is derived from an EMBL/GenBank/DDBJ whole genome shotgun (WGS) entry which is preliminary data.</text>
</comment>
<feature type="transmembrane region" description="Helical" evidence="1">
    <location>
        <begin position="161"/>
        <end position="181"/>
    </location>
</feature>
<dbReference type="RefSeq" id="WP_133992446.1">
    <property type="nucleotide sequence ID" value="NZ_SODV01000001.1"/>
</dbReference>
<dbReference type="OrthoDB" id="1249607at2"/>
<accession>A0A4R8DRL7</accession>
<evidence type="ECO:0000313" key="3">
    <source>
        <dbReference type="Proteomes" id="UP000294498"/>
    </source>
</evidence>
<reference evidence="2 3" key="1">
    <citation type="submission" date="2019-03" db="EMBL/GenBank/DDBJ databases">
        <title>Genomic Encyclopedia of Type Strains, Phase IV (KMG-IV): sequencing the most valuable type-strain genomes for metagenomic binning, comparative biology and taxonomic classification.</title>
        <authorList>
            <person name="Goeker M."/>
        </authorList>
    </citation>
    <scope>NUCLEOTIDE SEQUENCE [LARGE SCALE GENOMIC DNA]</scope>
    <source>
        <strain evidence="2 3">DSM 100059</strain>
    </source>
</reference>
<keyword evidence="1" id="KW-0812">Transmembrane</keyword>
<evidence type="ECO:0000256" key="1">
    <source>
        <dbReference type="SAM" id="Phobius"/>
    </source>
</evidence>
<feature type="transmembrane region" description="Helical" evidence="1">
    <location>
        <begin position="42"/>
        <end position="60"/>
    </location>
</feature>
<dbReference type="EMBL" id="SODV01000001">
    <property type="protein sequence ID" value="TDX00619.1"/>
    <property type="molecule type" value="Genomic_DNA"/>
</dbReference>
<feature type="transmembrane region" description="Helical" evidence="1">
    <location>
        <begin position="66"/>
        <end position="88"/>
    </location>
</feature>
<keyword evidence="3" id="KW-1185">Reference proteome</keyword>